<proteinExistence type="predicted"/>
<evidence type="ECO:0000313" key="3">
    <source>
        <dbReference type="Proteomes" id="UP001054902"/>
    </source>
</evidence>
<dbReference type="InterPro" id="IPR036770">
    <property type="entry name" value="Ankyrin_rpt-contain_sf"/>
</dbReference>
<sequence length="653" mass="74133">MTPARKRMRLEDGSSSDGMLLEPSATMNDLPNEVMKNIFSFIGKGNYYFIGQVSKDFCFDYLTMDVIEDKFAHKMDYLQAIGKNRVTSTEAVVSSFDLAEYCFFKAPVVFQKRVVRKAAVKGRKDIVEMGHAMGMELEKLVNSGSRSGESNLFKIARRGDLEMLQFLQEKGVNMKPNRYNIIRAAAESNQLKILKWAHEKKWCSSPKGQDIIFTIAAKRGQIPVLKWAMDVAGFVPLSDSFNYVAASGNLDVIKYLRSKELMSWDEVTFRNAACSGNIALLQHLLENDCPRDDPMICVKAIENDDNEKSLEVLQWLHRKGFPWDENTCTTIAKKGNLKALKYARLNGCPWNEECLKRAVESFHLELVEYCLTNGCAIGSRAICHFAMLDSNHARALKMLKLLRNFSIPWNPETCSLAAKAGNFEAFKYAVSNGCPVHRQWCANLAAAQGNIEVMKLIRAQGAVFEEQTCVYAAMGGRLDTLKWLRSIGTPLGKWTFSKAKTSAIFEYCIENDVPCDDHIYKCAIKVLSDPIPIIKLLRNSGYPWHQSACAEIVTNGDLKLLRWLRFNGFPWDESVCIQAVNNNNLEILKYVHENGCEWTKETYAHCFSEDGLDLMYDEIPSDEDARSAEILNYLKEHDCPQPDFHDWILRGYE</sequence>
<accession>A0AAD3H802</accession>
<name>A0AAD3H802_9STRA</name>
<dbReference type="EMBL" id="BLLK01000046">
    <property type="protein sequence ID" value="GFH53314.1"/>
    <property type="molecule type" value="Genomic_DNA"/>
</dbReference>
<dbReference type="SUPFAM" id="SSF48403">
    <property type="entry name" value="Ankyrin repeat"/>
    <property type="match status" value="1"/>
</dbReference>
<dbReference type="PANTHER" id="PTHR46586">
    <property type="entry name" value="ANKYRIN REPEAT-CONTAINING PROTEIN"/>
    <property type="match status" value="1"/>
</dbReference>
<reference evidence="2 3" key="1">
    <citation type="journal article" date="2021" name="Sci. Rep.">
        <title>The genome of the diatom Chaetoceros tenuissimus carries an ancient integrated fragment of an extant virus.</title>
        <authorList>
            <person name="Hongo Y."/>
            <person name="Kimura K."/>
            <person name="Takaki Y."/>
            <person name="Yoshida Y."/>
            <person name="Baba S."/>
            <person name="Kobayashi G."/>
            <person name="Nagasaki K."/>
            <person name="Hano T."/>
            <person name="Tomaru Y."/>
        </authorList>
    </citation>
    <scope>NUCLEOTIDE SEQUENCE [LARGE SCALE GENOMIC DNA]</scope>
    <source>
        <strain evidence="2 3">NIES-3715</strain>
    </source>
</reference>
<dbReference type="AlphaFoldDB" id="A0AAD3H802"/>
<keyword evidence="3" id="KW-1185">Reference proteome</keyword>
<feature type="region of interest" description="Disordered" evidence="1">
    <location>
        <begin position="1"/>
        <end position="21"/>
    </location>
</feature>
<dbReference type="Proteomes" id="UP001054902">
    <property type="component" value="Unassembled WGS sequence"/>
</dbReference>
<organism evidence="2 3">
    <name type="scientific">Chaetoceros tenuissimus</name>
    <dbReference type="NCBI Taxonomy" id="426638"/>
    <lineage>
        <taxon>Eukaryota</taxon>
        <taxon>Sar</taxon>
        <taxon>Stramenopiles</taxon>
        <taxon>Ochrophyta</taxon>
        <taxon>Bacillariophyta</taxon>
        <taxon>Coscinodiscophyceae</taxon>
        <taxon>Chaetocerotophycidae</taxon>
        <taxon>Chaetocerotales</taxon>
        <taxon>Chaetocerotaceae</taxon>
        <taxon>Chaetoceros</taxon>
    </lineage>
</organism>
<gene>
    <name evidence="2" type="ORF">CTEN210_09790</name>
</gene>
<dbReference type="InterPro" id="IPR052050">
    <property type="entry name" value="SecEffector_AnkRepeat"/>
</dbReference>
<comment type="caution">
    <text evidence="2">The sequence shown here is derived from an EMBL/GenBank/DDBJ whole genome shotgun (WGS) entry which is preliminary data.</text>
</comment>
<dbReference type="Gene3D" id="1.25.40.20">
    <property type="entry name" value="Ankyrin repeat-containing domain"/>
    <property type="match status" value="2"/>
</dbReference>
<evidence type="ECO:0000256" key="1">
    <source>
        <dbReference type="SAM" id="MobiDB-lite"/>
    </source>
</evidence>
<dbReference type="PANTHER" id="PTHR46586:SF3">
    <property type="entry name" value="ANKYRIN REPEAT-CONTAINING PROTEIN"/>
    <property type="match status" value="1"/>
</dbReference>
<evidence type="ECO:0000313" key="2">
    <source>
        <dbReference type="EMBL" id="GFH53314.1"/>
    </source>
</evidence>
<protein>
    <recommendedName>
        <fullName evidence="4">F-box domain-containing protein</fullName>
    </recommendedName>
</protein>
<evidence type="ECO:0008006" key="4">
    <source>
        <dbReference type="Google" id="ProtNLM"/>
    </source>
</evidence>